<reference evidence="2" key="1">
    <citation type="journal article" date="2019" name="Int. J. Syst. Evol. Microbiol.">
        <title>The Global Catalogue of Microorganisms (GCM) 10K type strain sequencing project: providing services to taxonomists for standard genome sequencing and annotation.</title>
        <authorList>
            <consortium name="The Broad Institute Genomics Platform"/>
            <consortium name="The Broad Institute Genome Sequencing Center for Infectious Disease"/>
            <person name="Wu L."/>
            <person name="Ma J."/>
        </authorList>
    </citation>
    <scope>NUCLEOTIDE SEQUENCE [LARGE SCALE GENOMIC DNA]</scope>
    <source>
        <strain evidence="2">JCM 13319</strain>
    </source>
</reference>
<name>A0ABN2BPZ1_9MICO</name>
<dbReference type="RefSeq" id="WP_346035915.1">
    <property type="nucleotide sequence ID" value="NZ_BAAALY010000006.1"/>
</dbReference>
<dbReference type="Proteomes" id="UP001501791">
    <property type="component" value="Unassembled WGS sequence"/>
</dbReference>
<sequence>MATTADSSPVKTIQFGVMSSLAITICRGGRGEAQEHLRHRRKLGHEVTLVSRWSYEGIDESDGWEAEYEVYSVACVGGCGQVFDLPQSVVGVFVCRRCSRTR</sequence>
<keyword evidence="2" id="KW-1185">Reference proteome</keyword>
<proteinExistence type="predicted"/>
<comment type="caution">
    <text evidence="1">The sequence shown here is derived from an EMBL/GenBank/DDBJ whole genome shotgun (WGS) entry which is preliminary data.</text>
</comment>
<gene>
    <name evidence="1" type="ORF">GCM10009691_18500</name>
</gene>
<organism evidence="1 2">
    <name type="scientific">Brevibacterium picturae</name>
    <dbReference type="NCBI Taxonomy" id="260553"/>
    <lineage>
        <taxon>Bacteria</taxon>
        <taxon>Bacillati</taxon>
        <taxon>Actinomycetota</taxon>
        <taxon>Actinomycetes</taxon>
        <taxon>Micrococcales</taxon>
        <taxon>Brevibacteriaceae</taxon>
        <taxon>Brevibacterium</taxon>
    </lineage>
</organism>
<evidence type="ECO:0000313" key="2">
    <source>
        <dbReference type="Proteomes" id="UP001501791"/>
    </source>
</evidence>
<accession>A0ABN2BPZ1</accession>
<protein>
    <submittedName>
        <fullName evidence="1">Uncharacterized protein</fullName>
    </submittedName>
</protein>
<dbReference type="EMBL" id="BAAALY010000006">
    <property type="protein sequence ID" value="GAA1544362.1"/>
    <property type="molecule type" value="Genomic_DNA"/>
</dbReference>
<evidence type="ECO:0000313" key="1">
    <source>
        <dbReference type="EMBL" id="GAA1544362.1"/>
    </source>
</evidence>